<accession>A0A074XDU8</accession>
<dbReference type="RefSeq" id="XP_029756389.1">
    <property type="nucleotide sequence ID" value="XM_029898709.1"/>
</dbReference>
<protein>
    <submittedName>
        <fullName evidence="1">Uncharacterized protein</fullName>
    </submittedName>
</protein>
<sequence length="132" mass="15126">MPAIHSVSLVMCACHFSIVLPSSPVNRFQMLGIFSREMHQCLEFSLRSVTVFAYERLHHETCHTYAQTFHDTTQIALSTFDSVVLTSVGHVFLIVSIRYTRIEMTWRCNGIHGREIFLYTQCTNPTGRGSLR</sequence>
<gene>
    <name evidence="1" type="ORF">M438DRAFT_112441</name>
</gene>
<reference evidence="1 2" key="1">
    <citation type="journal article" date="2014" name="BMC Genomics">
        <title>Genome sequencing of four Aureobasidium pullulans varieties: biotechnological potential, stress tolerance, and description of new species.</title>
        <authorList>
            <person name="Gostin Ar C."/>
            <person name="Ohm R.A."/>
            <person name="Kogej T."/>
            <person name="Sonjak S."/>
            <person name="Turk M."/>
            <person name="Zajc J."/>
            <person name="Zalar P."/>
            <person name="Grube M."/>
            <person name="Sun H."/>
            <person name="Han J."/>
            <person name="Sharma A."/>
            <person name="Chiniquy J."/>
            <person name="Ngan C.Y."/>
            <person name="Lipzen A."/>
            <person name="Barry K."/>
            <person name="Grigoriev I.V."/>
            <person name="Gunde-Cimerman N."/>
        </authorList>
    </citation>
    <scope>NUCLEOTIDE SEQUENCE [LARGE SCALE GENOMIC DNA]</scope>
    <source>
        <strain evidence="1 2">EXF-150</strain>
    </source>
</reference>
<name>A0A074XDU8_AURPU</name>
<dbReference type="AlphaFoldDB" id="A0A074XDU8"/>
<dbReference type="Proteomes" id="UP000030706">
    <property type="component" value="Unassembled WGS sequence"/>
</dbReference>
<evidence type="ECO:0000313" key="2">
    <source>
        <dbReference type="Proteomes" id="UP000030706"/>
    </source>
</evidence>
<evidence type="ECO:0000313" key="1">
    <source>
        <dbReference type="EMBL" id="KEQ80202.1"/>
    </source>
</evidence>
<keyword evidence="2" id="KW-1185">Reference proteome</keyword>
<dbReference type="GeneID" id="40741015"/>
<dbReference type="HOGENOM" id="CLU_1916668_0_0_1"/>
<dbReference type="EMBL" id="KL584999">
    <property type="protein sequence ID" value="KEQ80202.1"/>
    <property type="molecule type" value="Genomic_DNA"/>
</dbReference>
<proteinExistence type="predicted"/>
<organism evidence="1 2">
    <name type="scientific">Aureobasidium pullulans EXF-150</name>
    <dbReference type="NCBI Taxonomy" id="1043002"/>
    <lineage>
        <taxon>Eukaryota</taxon>
        <taxon>Fungi</taxon>
        <taxon>Dikarya</taxon>
        <taxon>Ascomycota</taxon>
        <taxon>Pezizomycotina</taxon>
        <taxon>Dothideomycetes</taxon>
        <taxon>Dothideomycetidae</taxon>
        <taxon>Dothideales</taxon>
        <taxon>Saccotheciaceae</taxon>
        <taxon>Aureobasidium</taxon>
    </lineage>
</organism>